<sequence length="176" mass="20706">MDESKLINDAKSGDKYALNLLITENYNIVLGYCIKMTGNISLAQDIAQEAMLKAVLNINKFTPDFKFSSWLIRIAINIYKDFLRKNKITECIDDIDIFSENNVEDDIINKVHYKEVIEILLNLPYEKRAVFILKHYYGYKYEEISKIMNCPVGTVRSRLHYCIKYISDEMERRKLI</sequence>
<keyword evidence="3" id="KW-0731">Sigma factor</keyword>
<dbReference type="InterPro" id="IPR007627">
    <property type="entry name" value="RNA_pol_sigma70_r2"/>
</dbReference>
<dbReference type="NCBIfam" id="TIGR02937">
    <property type="entry name" value="sigma70-ECF"/>
    <property type="match status" value="1"/>
</dbReference>
<dbReference type="Proteomes" id="UP001166402">
    <property type="component" value="Unassembled WGS sequence"/>
</dbReference>
<keyword evidence="4" id="KW-0804">Transcription</keyword>
<dbReference type="InterPro" id="IPR036388">
    <property type="entry name" value="WH-like_DNA-bd_sf"/>
</dbReference>
<name>A0ABS4NHG6_9THEO</name>
<dbReference type="RefSeq" id="WP_209454771.1">
    <property type="nucleotide sequence ID" value="NZ_JAGGLT010000035.1"/>
</dbReference>
<evidence type="ECO:0000259" key="5">
    <source>
        <dbReference type="Pfam" id="PF04542"/>
    </source>
</evidence>
<dbReference type="EMBL" id="JAGGLT010000035">
    <property type="protein sequence ID" value="MBP2073116.1"/>
    <property type="molecule type" value="Genomic_DNA"/>
</dbReference>
<protein>
    <submittedName>
        <fullName evidence="7">RNA polymerase sigma-70 factor (ECF subfamily)</fullName>
    </submittedName>
</protein>
<reference evidence="7" key="1">
    <citation type="submission" date="2021-03" db="EMBL/GenBank/DDBJ databases">
        <title>Genomic Encyclopedia of Type Strains, Phase IV (KMG-IV): sequencing the most valuable type-strain genomes for metagenomic binning, comparative biology and taxonomic classification.</title>
        <authorList>
            <person name="Goeker M."/>
        </authorList>
    </citation>
    <scope>NUCLEOTIDE SEQUENCE</scope>
    <source>
        <strain evidence="7">DSM 101588</strain>
    </source>
</reference>
<dbReference type="NCBIfam" id="NF007216">
    <property type="entry name" value="PRK09638.1"/>
    <property type="match status" value="1"/>
</dbReference>
<dbReference type="PANTHER" id="PTHR43133:SF60">
    <property type="entry name" value="RNA POLYMERASE SIGMA FACTOR SIGV"/>
    <property type="match status" value="1"/>
</dbReference>
<evidence type="ECO:0000256" key="1">
    <source>
        <dbReference type="ARBA" id="ARBA00010641"/>
    </source>
</evidence>
<dbReference type="InterPro" id="IPR013325">
    <property type="entry name" value="RNA_pol_sigma_r2"/>
</dbReference>
<feature type="domain" description="RNA polymerase sigma-70 region 2" evidence="5">
    <location>
        <begin position="21"/>
        <end position="87"/>
    </location>
</feature>
<dbReference type="SUPFAM" id="SSF88659">
    <property type="entry name" value="Sigma3 and sigma4 domains of RNA polymerase sigma factors"/>
    <property type="match status" value="1"/>
</dbReference>
<dbReference type="Pfam" id="PF04542">
    <property type="entry name" value="Sigma70_r2"/>
    <property type="match status" value="1"/>
</dbReference>
<gene>
    <name evidence="7" type="ORF">J2Z80_002668</name>
</gene>
<evidence type="ECO:0000313" key="7">
    <source>
        <dbReference type="EMBL" id="MBP2073116.1"/>
    </source>
</evidence>
<dbReference type="InterPro" id="IPR013249">
    <property type="entry name" value="RNA_pol_sigma70_r4_t2"/>
</dbReference>
<evidence type="ECO:0000256" key="3">
    <source>
        <dbReference type="ARBA" id="ARBA00023082"/>
    </source>
</evidence>
<dbReference type="SUPFAM" id="SSF88946">
    <property type="entry name" value="Sigma2 domain of RNA polymerase sigma factors"/>
    <property type="match status" value="1"/>
</dbReference>
<keyword evidence="2" id="KW-0805">Transcription regulation</keyword>
<dbReference type="InterPro" id="IPR039425">
    <property type="entry name" value="RNA_pol_sigma-70-like"/>
</dbReference>
<proteinExistence type="inferred from homology"/>
<dbReference type="Gene3D" id="1.10.1740.10">
    <property type="match status" value="1"/>
</dbReference>
<evidence type="ECO:0000256" key="2">
    <source>
        <dbReference type="ARBA" id="ARBA00023015"/>
    </source>
</evidence>
<dbReference type="InterPro" id="IPR013324">
    <property type="entry name" value="RNA_pol_sigma_r3/r4-like"/>
</dbReference>
<dbReference type="CDD" id="cd06171">
    <property type="entry name" value="Sigma70_r4"/>
    <property type="match status" value="1"/>
</dbReference>
<keyword evidence="8" id="KW-1185">Reference proteome</keyword>
<organism evidence="7 8">
    <name type="scientific">Thermoanaerobacterium butyriciformans</name>
    <dbReference type="NCBI Taxonomy" id="1702242"/>
    <lineage>
        <taxon>Bacteria</taxon>
        <taxon>Bacillati</taxon>
        <taxon>Bacillota</taxon>
        <taxon>Clostridia</taxon>
        <taxon>Thermoanaerobacterales</taxon>
        <taxon>Thermoanaerobacteraceae</taxon>
        <taxon>Thermoanaerobacterium</taxon>
    </lineage>
</organism>
<comment type="similarity">
    <text evidence="1">Belongs to the sigma-70 factor family. ECF subfamily.</text>
</comment>
<dbReference type="InterPro" id="IPR014284">
    <property type="entry name" value="RNA_pol_sigma-70_dom"/>
</dbReference>
<evidence type="ECO:0000256" key="4">
    <source>
        <dbReference type="ARBA" id="ARBA00023163"/>
    </source>
</evidence>
<feature type="domain" description="RNA polymerase sigma factor 70 region 4 type 2" evidence="6">
    <location>
        <begin position="115"/>
        <end position="160"/>
    </location>
</feature>
<evidence type="ECO:0000259" key="6">
    <source>
        <dbReference type="Pfam" id="PF08281"/>
    </source>
</evidence>
<evidence type="ECO:0000313" key="8">
    <source>
        <dbReference type="Proteomes" id="UP001166402"/>
    </source>
</evidence>
<dbReference type="Gene3D" id="1.10.10.10">
    <property type="entry name" value="Winged helix-like DNA-binding domain superfamily/Winged helix DNA-binding domain"/>
    <property type="match status" value="1"/>
</dbReference>
<comment type="caution">
    <text evidence="7">The sequence shown here is derived from an EMBL/GenBank/DDBJ whole genome shotgun (WGS) entry which is preliminary data.</text>
</comment>
<dbReference type="Pfam" id="PF08281">
    <property type="entry name" value="Sigma70_r4_2"/>
    <property type="match status" value="1"/>
</dbReference>
<accession>A0ABS4NHG6</accession>
<dbReference type="PANTHER" id="PTHR43133">
    <property type="entry name" value="RNA POLYMERASE ECF-TYPE SIGMA FACTO"/>
    <property type="match status" value="1"/>
</dbReference>